<name>A0ABD5YEW6_9EURY</name>
<gene>
    <name evidence="1" type="ORF">ACFQMK_02890</name>
</gene>
<dbReference type="EMBL" id="JBHSZZ010000011">
    <property type="protein sequence ID" value="MFC7185851.1"/>
    <property type="molecule type" value="Genomic_DNA"/>
</dbReference>
<dbReference type="RefSeq" id="WP_267662833.1">
    <property type="nucleotide sequence ID" value="NZ_JAODIX010000011.1"/>
</dbReference>
<organism evidence="1 2">
    <name type="scientific">Halorubrum yunnanense</name>
    <dbReference type="NCBI Taxonomy" id="1526162"/>
    <lineage>
        <taxon>Archaea</taxon>
        <taxon>Methanobacteriati</taxon>
        <taxon>Methanobacteriota</taxon>
        <taxon>Stenosarchaea group</taxon>
        <taxon>Halobacteria</taxon>
        <taxon>Halobacteriales</taxon>
        <taxon>Haloferacaceae</taxon>
        <taxon>Halorubrum</taxon>
    </lineage>
</organism>
<comment type="caution">
    <text evidence="1">The sequence shown here is derived from an EMBL/GenBank/DDBJ whole genome shotgun (WGS) entry which is preliminary data.</text>
</comment>
<dbReference type="Proteomes" id="UP001596390">
    <property type="component" value="Unassembled WGS sequence"/>
</dbReference>
<accession>A0ABD5YEW6</accession>
<keyword evidence="2" id="KW-1185">Reference proteome</keyword>
<evidence type="ECO:0000313" key="1">
    <source>
        <dbReference type="EMBL" id="MFC7185851.1"/>
    </source>
</evidence>
<dbReference type="AlphaFoldDB" id="A0ABD5YEW6"/>
<protein>
    <submittedName>
        <fullName evidence="1">DUF1102 domain-containing protein</fullName>
    </submittedName>
</protein>
<proteinExistence type="predicted"/>
<sequence>MAGLGALASGSAAAIGTGAFSSVEAERDVTVEVGGDNSAYLGLKAERDDIISDDGGNGQLSLDFGSQTTNKGGEGFNEDAETEIDGVFKIINQGTNTVAAGFSQNPSRPLYNVGVKATTKPIDGVELEVQNAESFDEGDSQGAVLNPGDSTLVDVTVDTLDDDPENENGQVVIGAFVEDF</sequence>
<evidence type="ECO:0000313" key="2">
    <source>
        <dbReference type="Proteomes" id="UP001596390"/>
    </source>
</evidence>
<reference evidence="1 2" key="1">
    <citation type="journal article" date="2019" name="Int. J. Syst. Evol. Microbiol.">
        <title>The Global Catalogue of Microorganisms (GCM) 10K type strain sequencing project: providing services to taxonomists for standard genome sequencing and annotation.</title>
        <authorList>
            <consortium name="The Broad Institute Genomics Platform"/>
            <consortium name="The Broad Institute Genome Sequencing Center for Infectious Disease"/>
            <person name="Wu L."/>
            <person name="Ma J."/>
        </authorList>
    </citation>
    <scope>NUCLEOTIDE SEQUENCE [LARGE SCALE GENOMIC DNA]</scope>
    <source>
        <strain evidence="1 2">Q85</strain>
    </source>
</reference>